<dbReference type="Proteomes" id="UP000185003">
    <property type="component" value="Unassembled WGS sequence"/>
</dbReference>
<sequence>MEYEISSPVDYDEIRAAITKLMTKEGLTPEELEQLFAMAIAAERYENDVLCLKPLKR</sequence>
<dbReference type="EMBL" id="FSRA01000002">
    <property type="protein sequence ID" value="SIO50358.1"/>
    <property type="molecule type" value="Genomic_DNA"/>
</dbReference>
<protein>
    <submittedName>
        <fullName evidence="1">Uncharacterized protein</fullName>
    </submittedName>
</protein>
<gene>
    <name evidence="1" type="ORF">SAMN04488055_4885</name>
</gene>
<evidence type="ECO:0000313" key="1">
    <source>
        <dbReference type="EMBL" id="SIO50358.1"/>
    </source>
</evidence>
<name>A0A1N6K1A1_9BACT</name>
<dbReference type="OrthoDB" id="961302at2"/>
<evidence type="ECO:0000313" key="2">
    <source>
        <dbReference type="Proteomes" id="UP000185003"/>
    </source>
</evidence>
<keyword evidence="2" id="KW-1185">Reference proteome</keyword>
<accession>A0A1N6K1A1</accession>
<proteinExistence type="predicted"/>
<dbReference type="RefSeq" id="WP_159442341.1">
    <property type="nucleotide sequence ID" value="NZ_FSRA01000002.1"/>
</dbReference>
<reference evidence="1 2" key="1">
    <citation type="submission" date="2016-11" db="EMBL/GenBank/DDBJ databases">
        <authorList>
            <person name="Jaros S."/>
            <person name="Januszkiewicz K."/>
            <person name="Wedrychowicz H."/>
        </authorList>
    </citation>
    <scope>NUCLEOTIDE SEQUENCE [LARGE SCALE GENOMIC DNA]</scope>
    <source>
        <strain evidence="1 2">DSM 24787</strain>
    </source>
</reference>
<dbReference type="AlphaFoldDB" id="A0A1N6K1A1"/>
<organism evidence="1 2">
    <name type="scientific">Chitinophaga niabensis</name>
    <dbReference type="NCBI Taxonomy" id="536979"/>
    <lineage>
        <taxon>Bacteria</taxon>
        <taxon>Pseudomonadati</taxon>
        <taxon>Bacteroidota</taxon>
        <taxon>Chitinophagia</taxon>
        <taxon>Chitinophagales</taxon>
        <taxon>Chitinophagaceae</taxon>
        <taxon>Chitinophaga</taxon>
    </lineage>
</organism>